<keyword evidence="1" id="KW-0805">Transcription regulation</keyword>
<name>A0ABP5CFL9_9MICO</name>
<evidence type="ECO:0000259" key="5">
    <source>
        <dbReference type="PROSITE" id="PS50977"/>
    </source>
</evidence>
<dbReference type="RefSeq" id="WP_157415797.1">
    <property type="nucleotide sequence ID" value="NZ_BAAAMK010000009.1"/>
</dbReference>
<proteinExistence type="predicted"/>
<dbReference type="SUPFAM" id="SSF46689">
    <property type="entry name" value="Homeodomain-like"/>
    <property type="match status" value="1"/>
</dbReference>
<evidence type="ECO:0000256" key="2">
    <source>
        <dbReference type="ARBA" id="ARBA00023125"/>
    </source>
</evidence>
<dbReference type="EMBL" id="BAAAMK010000009">
    <property type="protein sequence ID" value="GAA1963278.1"/>
    <property type="molecule type" value="Genomic_DNA"/>
</dbReference>
<dbReference type="PANTHER" id="PTHR30055">
    <property type="entry name" value="HTH-TYPE TRANSCRIPTIONAL REGULATOR RUTR"/>
    <property type="match status" value="1"/>
</dbReference>
<feature type="domain" description="HTH tetR-type" evidence="5">
    <location>
        <begin position="1"/>
        <end position="60"/>
    </location>
</feature>
<dbReference type="InterPro" id="IPR009057">
    <property type="entry name" value="Homeodomain-like_sf"/>
</dbReference>
<accession>A0ABP5CFL9</accession>
<keyword evidence="3" id="KW-0804">Transcription</keyword>
<keyword evidence="7" id="KW-1185">Reference proteome</keyword>
<dbReference type="Proteomes" id="UP001499954">
    <property type="component" value="Unassembled WGS sequence"/>
</dbReference>
<dbReference type="PROSITE" id="PS50977">
    <property type="entry name" value="HTH_TETR_2"/>
    <property type="match status" value="1"/>
</dbReference>
<sequence>MTRADILSEARTVFARKGYAEASLREIAGAVGIKTPSLYAHFPSKEALYEAVYAEVSVEHTAYFDELARSGGAMAPLERLGHLLGGIEAYYRDCPDLAEFSLRAAIAESGASGAGLREIFLDSESTLASAVRRAHEEGVAAGEFALDDSDGFTALFLVVMDGLFLQLTHYSPDVYRVRFDLAWRHLAALLASSPEGTA</sequence>
<dbReference type="Pfam" id="PF00440">
    <property type="entry name" value="TetR_N"/>
    <property type="match status" value="1"/>
</dbReference>
<dbReference type="InterPro" id="IPR001647">
    <property type="entry name" value="HTH_TetR"/>
</dbReference>
<dbReference type="Gene3D" id="1.10.357.10">
    <property type="entry name" value="Tetracycline Repressor, domain 2"/>
    <property type="match status" value="1"/>
</dbReference>
<evidence type="ECO:0000313" key="6">
    <source>
        <dbReference type="EMBL" id="GAA1963278.1"/>
    </source>
</evidence>
<keyword evidence="2 4" id="KW-0238">DNA-binding</keyword>
<dbReference type="SUPFAM" id="SSF48498">
    <property type="entry name" value="Tetracyclin repressor-like, C-terminal domain"/>
    <property type="match status" value="1"/>
</dbReference>
<dbReference type="InterPro" id="IPR036271">
    <property type="entry name" value="Tet_transcr_reg_TetR-rel_C_sf"/>
</dbReference>
<evidence type="ECO:0000256" key="3">
    <source>
        <dbReference type="ARBA" id="ARBA00023163"/>
    </source>
</evidence>
<protein>
    <submittedName>
        <fullName evidence="6">Efflux SMR transporter transcriptional repressor SugR</fullName>
    </submittedName>
</protein>
<dbReference type="PRINTS" id="PR00455">
    <property type="entry name" value="HTHTETR"/>
</dbReference>
<dbReference type="Gene3D" id="1.10.10.60">
    <property type="entry name" value="Homeodomain-like"/>
    <property type="match status" value="1"/>
</dbReference>
<feature type="DNA-binding region" description="H-T-H motif" evidence="4">
    <location>
        <begin position="23"/>
        <end position="42"/>
    </location>
</feature>
<evidence type="ECO:0000313" key="7">
    <source>
        <dbReference type="Proteomes" id="UP001499954"/>
    </source>
</evidence>
<organism evidence="6 7">
    <name type="scientific">Agromyces allii</name>
    <dbReference type="NCBI Taxonomy" id="393607"/>
    <lineage>
        <taxon>Bacteria</taxon>
        <taxon>Bacillati</taxon>
        <taxon>Actinomycetota</taxon>
        <taxon>Actinomycetes</taxon>
        <taxon>Micrococcales</taxon>
        <taxon>Microbacteriaceae</taxon>
        <taxon>Agromyces</taxon>
    </lineage>
</organism>
<gene>
    <name evidence="6" type="primary">sugR</name>
    <name evidence="6" type="ORF">GCM10009717_32560</name>
</gene>
<dbReference type="InterPro" id="IPR050109">
    <property type="entry name" value="HTH-type_TetR-like_transc_reg"/>
</dbReference>
<reference evidence="7" key="1">
    <citation type="journal article" date="2019" name="Int. J. Syst. Evol. Microbiol.">
        <title>The Global Catalogue of Microorganisms (GCM) 10K type strain sequencing project: providing services to taxonomists for standard genome sequencing and annotation.</title>
        <authorList>
            <consortium name="The Broad Institute Genomics Platform"/>
            <consortium name="The Broad Institute Genome Sequencing Center for Infectious Disease"/>
            <person name="Wu L."/>
            <person name="Ma J."/>
        </authorList>
    </citation>
    <scope>NUCLEOTIDE SEQUENCE [LARGE SCALE GENOMIC DNA]</scope>
    <source>
        <strain evidence="7">JCM 13584</strain>
    </source>
</reference>
<evidence type="ECO:0000256" key="1">
    <source>
        <dbReference type="ARBA" id="ARBA00023015"/>
    </source>
</evidence>
<dbReference type="PANTHER" id="PTHR30055:SF234">
    <property type="entry name" value="HTH-TYPE TRANSCRIPTIONAL REGULATOR BETI"/>
    <property type="match status" value="1"/>
</dbReference>
<evidence type="ECO:0000256" key="4">
    <source>
        <dbReference type="PROSITE-ProRule" id="PRU00335"/>
    </source>
</evidence>
<comment type="caution">
    <text evidence="6">The sequence shown here is derived from an EMBL/GenBank/DDBJ whole genome shotgun (WGS) entry which is preliminary data.</text>
</comment>